<keyword evidence="3" id="KW-1003">Cell membrane</keyword>
<sequence>MNQQKRLYQLIYVAIFFAQGALIPYMTLFFSQSRFDLSPSEVGTIVAILPILSIGVQPLWGMLADRTGRVRAWLVLAMIGAAAISITFLFATAYLWIVLLMVAWSIFQCAHIPLVDMMTLDYTARAKIDYGAIRLYGSAGFAIAVFMMGRIADTPWGLSSTFLLSAIVLVLGSIILRRIDEPGLARTTTVAPFAWSAVWNVPFVAFLIGGMLVFGPIYANNYYFGIYVTSIGGSTTLVGTLFLVAVLCEIPFMKVAYQIVAKLGTVNVLAGAAFISAIRNGWLALEPPLLVVWILAIVQGLVVGLLIPVALQFVRSLVSLNVTSTAIGVYMALTSGLATAAFNQLSGIIIEVDSIIGVFWMYTAVSLLGAALFLGMRRFREKG</sequence>
<dbReference type="Proteomes" id="UP001206821">
    <property type="component" value="Unassembled WGS sequence"/>
</dbReference>
<feature type="transmembrane region" description="Helical" evidence="8">
    <location>
        <begin position="354"/>
        <end position="374"/>
    </location>
</feature>
<feature type="domain" description="Major facilitator superfamily (MFS) profile" evidence="9">
    <location>
        <begin position="1"/>
        <end position="184"/>
    </location>
</feature>
<keyword evidence="5 8" id="KW-0812">Transmembrane</keyword>
<accession>A0ABT2KXI8</accession>
<dbReference type="SUPFAM" id="SSF103473">
    <property type="entry name" value="MFS general substrate transporter"/>
    <property type="match status" value="1"/>
</dbReference>
<keyword evidence="11" id="KW-1185">Reference proteome</keyword>
<feature type="transmembrane region" description="Helical" evidence="8">
    <location>
        <begin position="7"/>
        <end position="30"/>
    </location>
</feature>
<feature type="transmembrane region" description="Helical" evidence="8">
    <location>
        <begin position="224"/>
        <end position="247"/>
    </location>
</feature>
<evidence type="ECO:0000256" key="6">
    <source>
        <dbReference type="ARBA" id="ARBA00022989"/>
    </source>
</evidence>
<protein>
    <submittedName>
        <fullName evidence="10">MFS transporter</fullName>
    </submittedName>
</protein>
<proteinExistence type="predicted"/>
<organism evidence="10 11">
    <name type="scientific">Exiguobacterium alkaliphilum</name>
    <dbReference type="NCBI Taxonomy" id="1428684"/>
    <lineage>
        <taxon>Bacteria</taxon>
        <taxon>Bacillati</taxon>
        <taxon>Bacillota</taxon>
        <taxon>Bacilli</taxon>
        <taxon>Bacillales</taxon>
        <taxon>Bacillales Family XII. Incertae Sedis</taxon>
        <taxon>Exiguobacterium</taxon>
    </lineage>
</organism>
<evidence type="ECO:0000256" key="3">
    <source>
        <dbReference type="ARBA" id="ARBA00022475"/>
    </source>
</evidence>
<feature type="transmembrane region" description="Helical" evidence="8">
    <location>
        <begin position="96"/>
        <end position="115"/>
    </location>
</feature>
<feature type="transmembrane region" description="Helical" evidence="8">
    <location>
        <begin position="135"/>
        <end position="152"/>
    </location>
</feature>
<evidence type="ECO:0000313" key="11">
    <source>
        <dbReference type="Proteomes" id="UP001206821"/>
    </source>
</evidence>
<reference evidence="10 11" key="1">
    <citation type="submission" date="2022-07" db="EMBL/GenBank/DDBJ databases">
        <title>Genomic and pangenome structural analysis of the polyextremophile Exiguobacterium.</title>
        <authorList>
            <person name="Shen L."/>
        </authorList>
    </citation>
    <scope>NUCLEOTIDE SEQUENCE [LARGE SCALE GENOMIC DNA]</scope>
    <source>
        <strain evidence="10 11">12_1</strain>
    </source>
</reference>
<dbReference type="EMBL" id="JANIEK010000018">
    <property type="protein sequence ID" value="MCT4795133.1"/>
    <property type="molecule type" value="Genomic_DNA"/>
</dbReference>
<feature type="transmembrane region" description="Helical" evidence="8">
    <location>
        <begin position="259"/>
        <end position="278"/>
    </location>
</feature>
<keyword evidence="4" id="KW-0997">Cell inner membrane</keyword>
<dbReference type="InterPro" id="IPR024989">
    <property type="entry name" value="MFS_assoc_dom"/>
</dbReference>
<evidence type="ECO:0000256" key="1">
    <source>
        <dbReference type="ARBA" id="ARBA00004429"/>
    </source>
</evidence>
<keyword evidence="7 8" id="KW-0472">Membrane</keyword>
<dbReference type="Pfam" id="PF12832">
    <property type="entry name" value="MFS_1_like"/>
    <property type="match status" value="1"/>
</dbReference>
<dbReference type="Gene3D" id="1.20.1250.20">
    <property type="entry name" value="MFS general substrate transporter like domains"/>
    <property type="match status" value="2"/>
</dbReference>
<evidence type="ECO:0000256" key="4">
    <source>
        <dbReference type="ARBA" id="ARBA00022519"/>
    </source>
</evidence>
<dbReference type="InterPro" id="IPR036259">
    <property type="entry name" value="MFS_trans_sf"/>
</dbReference>
<dbReference type="RefSeq" id="WP_209325617.1">
    <property type="nucleotide sequence ID" value="NZ_JANIEK010000018.1"/>
</dbReference>
<comment type="caution">
    <text evidence="10">The sequence shown here is derived from an EMBL/GenBank/DDBJ whole genome shotgun (WGS) entry which is preliminary data.</text>
</comment>
<evidence type="ECO:0000256" key="7">
    <source>
        <dbReference type="ARBA" id="ARBA00023136"/>
    </source>
</evidence>
<dbReference type="PROSITE" id="PS50850">
    <property type="entry name" value="MFS"/>
    <property type="match status" value="1"/>
</dbReference>
<feature type="transmembrane region" description="Helical" evidence="8">
    <location>
        <begin position="158"/>
        <end position="176"/>
    </location>
</feature>
<keyword evidence="2" id="KW-0813">Transport</keyword>
<evidence type="ECO:0000313" key="10">
    <source>
        <dbReference type="EMBL" id="MCT4795133.1"/>
    </source>
</evidence>
<feature type="transmembrane region" description="Helical" evidence="8">
    <location>
        <begin position="72"/>
        <end position="90"/>
    </location>
</feature>
<evidence type="ECO:0000256" key="8">
    <source>
        <dbReference type="SAM" id="Phobius"/>
    </source>
</evidence>
<evidence type="ECO:0000256" key="2">
    <source>
        <dbReference type="ARBA" id="ARBA00022448"/>
    </source>
</evidence>
<comment type="subcellular location">
    <subcellularLocation>
        <location evidence="1">Cell inner membrane</location>
        <topology evidence="1">Multi-pass membrane protein</topology>
    </subcellularLocation>
</comment>
<keyword evidence="6 8" id="KW-1133">Transmembrane helix</keyword>
<evidence type="ECO:0000256" key="5">
    <source>
        <dbReference type="ARBA" id="ARBA00022692"/>
    </source>
</evidence>
<feature type="transmembrane region" description="Helical" evidence="8">
    <location>
        <begin position="290"/>
        <end position="311"/>
    </location>
</feature>
<gene>
    <name evidence="10" type="ORF">NQG31_06225</name>
</gene>
<dbReference type="PANTHER" id="PTHR23522">
    <property type="entry name" value="BLL5896 PROTEIN"/>
    <property type="match status" value="1"/>
</dbReference>
<feature type="transmembrane region" description="Helical" evidence="8">
    <location>
        <begin position="197"/>
        <end position="218"/>
    </location>
</feature>
<dbReference type="InterPro" id="IPR020846">
    <property type="entry name" value="MFS_dom"/>
</dbReference>
<name>A0ABT2KXI8_9BACL</name>
<feature type="transmembrane region" description="Helical" evidence="8">
    <location>
        <begin position="318"/>
        <end position="342"/>
    </location>
</feature>
<evidence type="ECO:0000259" key="9">
    <source>
        <dbReference type="PROSITE" id="PS50850"/>
    </source>
</evidence>
<feature type="transmembrane region" description="Helical" evidence="8">
    <location>
        <begin position="42"/>
        <end position="60"/>
    </location>
</feature>
<dbReference type="PANTHER" id="PTHR23522:SF10">
    <property type="entry name" value="3-PHENYLPROPIONIC ACID TRANSPORTER-RELATED"/>
    <property type="match status" value="1"/>
</dbReference>